<dbReference type="Gene3D" id="2.160.20.10">
    <property type="entry name" value="Single-stranded right-handed beta-helix, Pectin lyase-like"/>
    <property type="match status" value="2"/>
</dbReference>
<name>A0A0M2Q2H1_PROHO</name>
<feature type="region of interest" description="Disordered" evidence="1">
    <location>
        <begin position="72"/>
        <end position="95"/>
    </location>
</feature>
<keyword evidence="3" id="KW-1185">Reference proteome</keyword>
<feature type="compositionally biased region" description="Basic and acidic residues" evidence="1">
    <location>
        <begin position="82"/>
        <end position="92"/>
    </location>
</feature>
<dbReference type="Proteomes" id="UP000034681">
    <property type="component" value="Unassembled WGS sequence"/>
</dbReference>
<dbReference type="STRING" id="317619.GCA_000332315_03558"/>
<evidence type="ECO:0000313" key="3">
    <source>
        <dbReference type="Proteomes" id="UP000034681"/>
    </source>
</evidence>
<sequence length="756" mass="75733">MITPQPTSLQTWATSGDGKASGNGGTVHLGGRDTISNYEILTQSASAQAGEVQIQGFGDLVLENLQILTSQTVEIPNPSDPNRNDPEKRDPVKYPPIRVQVGQTGQSGNVNITGTGALTVQSSTLQSSTQSSSPAGNVTLHSAGLLTLQNTTQLTSNTNDLGSAGTFTLSSDTGILITGNDTLLSATTAALGPAGNLTLTAPTLTLDQGATLQTSTASPGNAGNITLNTGTFNLLNGAQIFSESTGSGNSGQINITATEAVNLGQGVQDASPVISVETSNAGRAGDITLNAPRFTLSETARITATATATATNTEGGGSISINANEMNLAGIVGIFAETQGQAPAGTLSLQPYQNNPDLIATFFDGSTISASTSGSGNGGDFRITAPQSISLSGAGTLAVETRSSGNAGNITISTQDLTLTDGVKVSASTYSPAANAGRAGDITLTATNFSLSTGGSISTNTEGSGDAGNIKVNATGTIDLNNGSIEATTGANSSGNGGNIDIDPTTTTLRNGGRIAVDSQGLGSGGNINLVSGSLTLDNGSISAITRSSDGGNITIILSDLFRLGNSSFVSTEAGTAGSGGNGGDINILARFLFGASGSNSDIIANAFEGSGGNINITAAGIFGFTVGNTDTPRTDMTNNITASSRFGTSGTIETPNVDPSQGLSSLGANLVDPSSLIDRRCTLQSQANRSSFTLAGRGGIPKTPTDPLNLSQMVNDLRLSPEMGELSAADFSDRPLTPPPLFPGATIATALPCSS</sequence>
<dbReference type="InterPro" id="IPR012334">
    <property type="entry name" value="Pectin_lyas_fold"/>
</dbReference>
<reference evidence="2" key="1">
    <citation type="submission" date="2012-04" db="EMBL/GenBank/DDBJ databases">
        <authorList>
            <person name="Borisov I.G."/>
            <person name="Ivanikova N.V."/>
            <person name="Pinevich A.V."/>
        </authorList>
    </citation>
    <scope>NUCLEOTIDE SEQUENCE</scope>
    <source>
        <strain evidence="2">CALU 1027</strain>
    </source>
</reference>
<dbReference type="InterPro" id="IPR011050">
    <property type="entry name" value="Pectin_lyase_fold/virulence"/>
</dbReference>
<dbReference type="AlphaFoldDB" id="A0A0M2Q2H1"/>
<organism evidence="2 3">
    <name type="scientific">Prochlorothrix hollandica PCC 9006 = CALU 1027</name>
    <dbReference type="NCBI Taxonomy" id="317619"/>
    <lineage>
        <taxon>Bacteria</taxon>
        <taxon>Bacillati</taxon>
        <taxon>Cyanobacteriota</taxon>
        <taxon>Cyanophyceae</taxon>
        <taxon>Prochlorotrichales</taxon>
        <taxon>Prochlorotrichaceae</taxon>
        <taxon>Prochlorothrix</taxon>
    </lineage>
</organism>
<dbReference type="SUPFAM" id="SSF51126">
    <property type="entry name" value="Pectin lyase-like"/>
    <property type="match status" value="3"/>
</dbReference>
<dbReference type="eggNOG" id="COG3210">
    <property type="taxonomic scope" value="Bacteria"/>
</dbReference>
<accession>A0A0M2Q2H1</accession>
<protein>
    <recommendedName>
        <fullName evidence="4">Filamentous haemagglutinin FhaB/tRNA nuclease CdiA-like TPS domain-containing protein</fullName>
    </recommendedName>
</protein>
<proteinExistence type="predicted"/>
<evidence type="ECO:0008006" key="4">
    <source>
        <dbReference type="Google" id="ProtNLM"/>
    </source>
</evidence>
<dbReference type="EMBL" id="AJTX02000002">
    <property type="protein sequence ID" value="KKJ01174.1"/>
    <property type="molecule type" value="Genomic_DNA"/>
</dbReference>
<gene>
    <name evidence="2" type="ORF">PROH_01930</name>
</gene>
<evidence type="ECO:0000313" key="2">
    <source>
        <dbReference type="EMBL" id="KKJ01174.1"/>
    </source>
</evidence>
<feature type="region of interest" description="Disordered" evidence="1">
    <location>
        <begin position="1"/>
        <end position="26"/>
    </location>
</feature>
<comment type="caution">
    <text evidence="2">The sequence shown here is derived from an EMBL/GenBank/DDBJ whole genome shotgun (WGS) entry which is preliminary data.</text>
</comment>
<evidence type="ECO:0000256" key="1">
    <source>
        <dbReference type="SAM" id="MobiDB-lite"/>
    </source>
</evidence>
<feature type="compositionally biased region" description="Polar residues" evidence="1">
    <location>
        <begin position="1"/>
        <end position="14"/>
    </location>
</feature>